<accession>A0A0S1SJY2</accession>
<accession>A0A0S1SK65</accession>
<dbReference type="KEGG" id="prf:PeribacterA2_0115"/>
<proteinExistence type="predicted"/>
<dbReference type="AlphaFoldDB" id="A0A0S1SK65"/>
<dbReference type="Proteomes" id="UP000069135">
    <property type="component" value="Chromosome"/>
</dbReference>
<accession>A0A0S1SU03</accession>
<evidence type="ECO:0000313" key="2">
    <source>
        <dbReference type="Proteomes" id="UP000069135"/>
    </source>
</evidence>
<name>A0A0S1SK65_9BACT</name>
<gene>
    <name evidence="1" type="ORF">PeribacterD1_0115</name>
</gene>
<protein>
    <submittedName>
        <fullName evidence="1">Uncharacterized protein</fullName>
    </submittedName>
</protein>
<sequence length="545" mass="61433">MSEAELTPEASSEETILYGHINAWAEALKIKPSILYARLRNAPYIQGVTNKGDVARAFVEEDVRRLCMDLLLPKEDPQLWKQQLLQRLKENKISDRVELRLCGVSRFAALSFQGIGKGIAFCGAVTGRALTQLRVENLEELADVLHLPEMSEETRIRFVAMLEEKAGIIDVATMRNIGTNKFRRVQFDGYHGAALFRVLTGQASKLSRRDGLEIAAILHLPTAHENTKARCKELLRINGVTDWVTARRKGVNKFREFDFKEFGKAKKMYFNLTGKIPKNLTAESMEEFFRIIDLPKISESTKCDIRGKMEALGIRTKGELLHFGVTRFRSAQIEDWGGTFELFSLLTGKTSRLGMLEMEEMADMLCMPSNVGESVANLPVANDDGVVIINGIELRTRKGWRKILNAEHKIITESLRTTEGIRGKTRNGLVAVFYPKPVLRESRREEKPALTRTKQVTDWALYPEPLADDSLSFDYHDQKYGLKLYWAKRLGVTPTTITNRLGGLNGNGISGRLKNGKLLERRFFSEFTIRSVAEDLFPAGESSGG</sequence>
<reference evidence="1 2" key="2">
    <citation type="journal article" date="2016" name="PeerJ">
        <title>Analysis of five complete genome sequences for members of the class Peribacteria in the recently recognized Peregrinibacteria bacterial phylum.</title>
        <authorList>
            <person name="Anantharaman K."/>
            <person name="Brown C.T."/>
            <person name="Burstein D."/>
            <person name="Castelle C.J."/>
            <person name="Probst A.J."/>
            <person name="Thomas B.C."/>
            <person name="Williams K.H."/>
            <person name="Banfield J.F."/>
        </authorList>
    </citation>
    <scope>NUCLEOTIDE SEQUENCE [LARGE SCALE GENOMIC DNA]</scope>
    <source>
        <strain evidence="1">RIFOXYD1_FULL_PER-ii_59_16</strain>
    </source>
</reference>
<dbReference type="STRING" id="1735162.PeribacterB2_0115"/>
<accession>A0A0S1SPI7</accession>
<accession>A0A0S1SGA6</accession>
<organism evidence="1 2">
    <name type="scientific">Candidatus Peribacter riflensis</name>
    <dbReference type="NCBI Taxonomy" id="1735162"/>
    <lineage>
        <taxon>Bacteria</taxon>
        <taxon>Candidatus Peregrinibacteriota</taxon>
        <taxon>Candidatus Peribacteria</taxon>
        <taxon>Candidatus Peribacterales</taxon>
        <taxon>Candidatus Peribacteraceae</taxon>
        <taxon>Candidatus Peribacter</taxon>
    </lineage>
</organism>
<dbReference type="EMBL" id="CP013065">
    <property type="protein sequence ID" value="ALM12818.1"/>
    <property type="molecule type" value="Genomic_DNA"/>
</dbReference>
<reference evidence="2" key="1">
    <citation type="submission" date="2015-10" db="EMBL/GenBank/DDBJ databases">
        <title>Analysis of five complete genome sequences for members of the class Peribacteria in the recently recognized Peregrinibacteria bacterial phylum.</title>
        <authorList>
            <person name="Anantharaman K."/>
            <person name="Brown C.T."/>
            <person name="Burstein D."/>
            <person name="Castelle C.J."/>
            <person name="Probst A.J."/>
            <person name="Thomas B.C."/>
            <person name="Williams K.H."/>
            <person name="Banfield J.F."/>
        </authorList>
    </citation>
    <scope>NUCLEOTIDE SEQUENCE [LARGE SCALE GENOMIC DNA]</scope>
</reference>
<evidence type="ECO:0000313" key="1">
    <source>
        <dbReference type="EMBL" id="ALM12818.1"/>
    </source>
</evidence>